<name>A0ABS2WLF5_9BACL</name>
<evidence type="ECO:0000313" key="1">
    <source>
        <dbReference type="EMBL" id="MBN2910369.1"/>
    </source>
</evidence>
<reference evidence="1" key="1">
    <citation type="journal article" date="2024" name="Int. J. Syst. Evol. Microbiol.">
        <title>Polycladomyces zharkentensis sp. nov., a novel thermophilic cellulose- and starch-degrading member of the Bacillota from a geothermal aquifer in Kazakhstan.</title>
        <authorList>
            <person name="Mashzhan A."/>
            <person name="Kistaubayeva A."/>
            <person name="Javier-Lopez R."/>
            <person name="Bissenova U."/>
            <person name="Bissenbay A."/>
            <person name="Birkeland N.K."/>
        </authorList>
    </citation>
    <scope>NUCLEOTIDE SEQUENCE</scope>
    <source>
        <strain evidence="1">ZKZ2T</strain>
    </source>
</reference>
<dbReference type="Pfam" id="PF07070">
    <property type="entry name" value="Spo0M"/>
    <property type="match status" value="1"/>
</dbReference>
<dbReference type="Proteomes" id="UP001177120">
    <property type="component" value="Unassembled WGS sequence"/>
</dbReference>
<dbReference type="RefSeq" id="WP_205496234.1">
    <property type="nucleotide sequence ID" value="NZ_JAFHAP010000011.1"/>
</dbReference>
<organism evidence="1 2">
    <name type="scientific">Polycladomyces zharkentensis</name>
    <dbReference type="NCBI Taxonomy" id="2807616"/>
    <lineage>
        <taxon>Bacteria</taxon>
        <taxon>Bacillati</taxon>
        <taxon>Bacillota</taxon>
        <taxon>Bacilli</taxon>
        <taxon>Bacillales</taxon>
        <taxon>Thermoactinomycetaceae</taxon>
        <taxon>Polycladomyces</taxon>
    </lineage>
</organism>
<accession>A0ABS2WLF5</accession>
<protein>
    <submittedName>
        <fullName evidence="1">Sporulation protein</fullName>
    </submittedName>
</protein>
<evidence type="ECO:0000313" key="2">
    <source>
        <dbReference type="Proteomes" id="UP001177120"/>
    </source>
</evidence>
<proteinExistence type="predicted"/>
<sequence length="49" mass="5244">MFKTLLASLGVGAAKIDLIFDDATVTMVQSGNGKLVLTDGDMKQKKMKN</sequence>
<gene>
    <name evidence="1" type="ORF">JQC72_12760</name>
</gene>
<dbReference type="EMBL" id="JAFHAP010000011">
    <property type="protein sequence ID" value="MBN2910369.1"/>
    <property type="molecule type" value="Genomic_DNA"/>
</dbReference>
<keyword evidence="2" id="KW-1185">Reference proteome</keyword>
<dbReference type="InterPro" id="IPR009776">
    <property type="entry name" value="Spore_0_M"/>
</dbReference>
<comment type="caution">
    <text evidence="1">The sequence shown here is derived from an EMBL/GenBank/DDBJ whole genome shotgun (WGS) entry which is preliminary data.</text>
</comment>